<keyword evidence="8" id="KW-0325">Glycoprotein</keyword>
<dbReference type="PANTHER" id="PTHR11884:SF1">
    <property type="entry name" value="GOLGI APPARATUS PROTEIN 1"/>
    <property type="match status" value="1"/>
</dbReference>
<dbReference type="PANTHER" id="PTHR11884">
    <property type="entry name" value="SELECTIN LIGAND RELATED"/>
    <property type="match status" value="1"/>
</dbReference>
<keyword evidence="7 12" id="KW-0472">Membrane</keyword>
<accession>A0A6F9DEI4</accession>
<evidence type="ECO:0000256" key="7">
    <source>
        <dbReference type="ARBA" id="ARBA00023136"/>
    </source>
</evidence>
<feature type="repeat" description="Cys-rich GLG1" evidence="10">
    <location>
        <begin position="1041"/>
        <end position="1099"/>
    </location>
</feature>
<feature type="repeat" description="Cys-rich GLG1" evidence="10">
    <location>
        <begin position="444"/>
        <end position="503"/>
    </location>
</feature>
<organism evidence="14">
    <name type="scientific">Phallusia mammillata</name>
    <dbReference type="NCBI Taxonomy" id="59560"/>
    <lineage>
        <taxon>Eukaryota</taxon>
        <taxon>Metazoa</taxon>
        <taxon>Chordata</taxon>
        <taxon>Tunicata</taxon>
        <taxon>Ascidiacea</taxon>
        <taxon>Phlebobranchia</taxon>
        <taxon>Ascidiidae</taxon>
        <taxon>Phallusia</taxon>
    </lineage>
</organism>
<evidence type="ECO:0000256" key="8">
    <source>
        <dbReference type="ARBA" id="ARBA00023180"/>
    </source>
</evidence>
<feature type="repeat" description="Cys-rich GLG1" evidence="10">
    <location>
        <begin position="906"/>
        <end position="968"/>
    </location>
</feature>
<evidence type="ECO:0000256" key="5">
    <source>
        <dbReference type="ARBA" id="ARBA00022737"/>
    </source>
</evidence>
<feature type="repeat" description="Cys-rich GLG1" evidence="10">
    <location>
        <begin position="655"/>
        <end position="715"/>
    </location>
</feature>
<feature type="signal peptide" evidence="13">
    <location>
        <begin position="1"/>
        <end position="25"/>
    </location>
</feature>
<evidence type="ECO:0000256" key="3">
    <source>
        <dbReference type="ARBA" id="ARBA00022692"/>
    </source>
</evidence>
<evidence type="ECO:0000256" key="4">
    <source>
        <dbReference type="ARBA" id="ARBA00022729"/>
    </source>
</evidence>
<dbReference type="InterPro" id="IPR001893">
    <property type="entry name" value="Cys-rich_GLG1_repeat"/>
</dbReference>
<feature type="repeat" description="Cys-rich GLG1" evidence="10">
    <location>
        <begin position="314"/>
        <end position="374"/>
    </location>
</feature>
<keyword evidence="4 13" id="KW-0732">Signal</keyword>
<dbReference type="AlphaFoldDB" id="A0A6F9DEI4"/>
<dbReference type="GO" id="GO:0017134">
    <property type="term" value="F:fibroblast growth factor binding"/>
    <property type="evidence" value="ECO:0007669"/>
    <property type="project" value="TreeGrafter"/>
</dbReference>
<feature type="chain" id="PRO_5026114225" description="Golgi apparatus protein 1" evidence="13">
    <location>
        <begin position="26"/>
        <end position="1231"/>
    </location>
</feature>
<evidence type="ECO:0000256" key="12">
    <source>
        <dbReference type="SAM" id="Phobius"/>
    </source>
</evidence>
<evidence type="ECO:0000256" key="2">
    <source>
        <dbReference type="ARBA" id="ARBA00018563"/>
    </source>
</evidence>
<dbReference type="InterPro" id="IPR017873">
    <property type="entry name" value="Cys-rich_GLG1_repeat_euk"/>
</dbReference>
<sequence>MLPNNCLCGIGKFLVFLGVISTCLAQTPGVVQSNRHRQGNVKPKLENPPLGAVNAGDDLQLKRDPPKVLPNNAASLNAGAGQDLPDPKVQPVDANQNYQKIQPQRVPVQQQKTKLMPVDPGANEIKRMPAAQSRNVGAGASIAMAQECSADIGRICEGRKLANNIDVLTCLNDREFEDEELSEPCHHLVWQYKVNVTTNPKFDAIARQVCKRGLDMFSDCGREQDGSGKLIPCLVEHREQIKVPTCVTFLKKISSIIYSDYRFICDFVSECQADIIKYHCGRVSGDGHLQQDNMHTSQGAVIACLEQQFGNGIKLESKCSKQIQRIAELSADDYNLDRNLYFKCRSERDRLCDHEVAGEGRIYRCLLNHKFNHDMSEDCRVAITTRQKLVSQDYKASYSLQNGCTQEIKQHCPFADHNANDQKDLIGLSTILLCLEQKKLQGVMVSSKCENQLADFRQMMIENYELSAEVTNFCAVEINKKCSGEIEKQETLHCLMGLAEQPPNELNQPALSENCAVAIRHLIKETEVASDYKMDKVLSRACNRVINTMCGDLAEGDPMVLSCLMENLYSPKMPKECEKHLLELQYFISRDFFLDPVFYKKCKKDSKKLCHYEMQAGGGAGGGEDGQDVEETMPFNLILSCLHRHDRGNSEMESKLSEGCQEQVHRVLKDRALDFHLNPELESKCRTTLGRLCSDEVAERGKELICLQDHYENITDQACIKTIQELTNLESEDAGSLENILISACEPMLHKHCKHVLDSEDEGKVMNCLIEHKNDMENEKCAAGILHFQLIEMKDYHFSYQFLKACKADVEQYCTAPAPKSKADVILCLSKNVRDIKLVGGPHKVSEKCRAQLTVENLQMKIEKHENIKLNPDVHKSCQKDFQRLCRDVKPGKAHVLECLRQHSADLSNECRRNIYTLKKEEAVDENLDFNLMRACKKGIKNYCMAHLESGEIKNLMDCLIQNKPKLDSTCKSILFKREKEMFNDIDLNPILQKACEHDIKKFCAVEINKAKIDHEQGVDPHGVIYGCLKERLAKADRKKTLSQSCAQHVVEALAEEEKDYRLDPALTLHCLQVIKTFCNNEEPGMVVECLKTAFIDNKVQEHQCAMEIATLIDAGRSDVQADPVLNQACGNDIEMHCRMIVPGNGRVITCLINHQEILNPECRDELESRQKMWKAHGNVEGLSDLSRKVMESENSSYILTLLTLMFIGVLLMGTLCGRFTKRVVRDRKNR</sequence>
<proteinExistence type="evidence at transcript level"/>
<dbReference type="GO" id="GO:0000139">
    <property type="term" value="C:Golgi membrane"/>
    <property type="evidence" value="ECO:0007669"/>
    <property type="project" value="InterPro"/>
</dbReference>
<feature type="transmembrane region" description="Helical" evidence="12">
    <location>
        <begin position="1198"/>
        <end position="1221"/>
    </location>
</feature>
<keyword evidence="6 12" id="KW-1133">Transmembrane helix</keyword>
<evidence type="ECO:0000313" key="14">
    <source>
        <dbReference type="EMBL" id="CAB3249303.1"/>
    </source>
</evidence>
<feature type="repeat" description="Cys-rich GLG1" evidence="10">
    <location>
        <begin position="510"/>
        <end position="572"/>
    </location>
</feature>
<reference evidence="14" key="1">
    <citation type="submission" date="2020-04" db="EMBL/GenBank/DDBJ databases">
        <authorList>
            <person name="Neveu A P."/>
        </authorList>
    </citation>
    <scope>NUCLEOTIDE SEQUENCE</scope>
    <source>
        <tissue evidence="14">Whole embryo</tissue>
    </source>
</reference>
<gene>
    <name evidence="14" type="primary">Glg1</name>
</gene>
<dbReference type="EMBL" id="LR785453">
    <property type="protein sequence ID" value="CAB3249303.1"/>
    <property type="molecule type" value="mRNA"/>
</dbReference>
<evidence type="ECO:0000256" key="6">
    <source>
        <dbReference type="ARBA" id="ARBA00022989"/>
    </source>
</evidence>
<protein>
    <recommendedName>
        <fullName evidence="2">Golgi apparatus protein 1</fullName>
    </recommendedName>
</protein>
<evidence type="ECO:0000256" key="9">
    <source>
        <dbReference type="ARBA" id="ARBA00024182"/>
    </source>
</evidence>
<dbReference type="Pfam" id="PF00839">
    <property type="entry name" value="Cys_rich_FGFR"/>
    <property type="match status" value="15"/>
</dbReference>
<keyword evidence="5" id="KW-0677">Repeat</keyword>
<dbReference type="PROSITE" id="PS51289">
    <property type="entry name" value="GLG1_C_RICH"/>
    <property type="match status" value="7"/>
</dbReference>
<comment type="subcellular location">
    <subcellularLocation>
        <location evidence="9">Golgi outpost</location>
    </subcellularLocation>
    <subcellularLocation>
        <location evidence="1">Membrane</location>
        <topology evidence="1">Single-pass type I membrane protein</topology>
    </subcellularLocation>
</comment>
<keyword evidence="3 12" id="KW-0812">Transmembrane</keyword>
<evidence type="ECO:0000256" key="11">
    <source>
        <dbReference type="SAM" id="MobiDB-lite"/>
    </source>
</evidence>
<dbReference type="InterPro" id="IPR039728">
    <property type="entry name" value="GLG1"/>
</dbReference>
<evidence type="ECO:0000256" key="10">
    <source>
        <dbReference type="PROSITE-ProRule" id="PRU00622"/>
    </source>
</evidence>
<feature type="region of interest" description="Disordered" evidence="11">
    <location>
        <begin position="31"/>
        <end position="64"/>
    </location>
</feature>
<name>A0A6F9DEI4_9ASCI</name>
<evidence type="ECO:0000256" key="13">
    <source>
        <dbReference type="SAM" id="SignalP"/>
    </source>
</evidence>
<feature type="repeat" description="Cys-rich GLG1" evidence="10">
    <location>
        <begin position="776"/>
        <end position="837"/>
    </location>
</feature>
<evidence type="ECO:0000256" key="1">
    <source>
        <dbReference type="ARBA" id="ARBA00004479"/>
    </source>
</evidence>